<dbReference type="EC" id="4.2.1.115" evidence="3"/>
<comment type="similarity">
    <text evidence="1">Belongs to the polysaccharide synthase family.</text>
</comment>
<protein>
    <submittedName>
        <fullName evidence="3">UDP-N-acetylglucosamine 4,6-dehydratase (Inverting)</fullName>
        <ecNumber evidence="3">4.2.1.115</ecNumber>
    </submittedName>
</protein>
<dbReference type="Proteomes" id="UP001301326">
    <property type="component" value="Chromosome"/>
</dbReference>
<reference evidence="3" key="2">
    <citation type="submission" date="2023-04" db="EMBL/GenBank/DDBJ databases">
        <authorList>
            <person name="Beletskiy A.V."/>
            <person name="Mardanov A.V."/>
            <person name="Ravin N.V."/>
        </authorList>
    </citation>
    <scope>NUCLEOTIDE SEQUENCE</scope>
    <source>
        <strain evidence="3">GKL-02</strain>
    </source>
</reference>
<evidence type="ECO:0000313" key="3">
    <source>
        <dbReference type="EMBL" id="WGZ96173.1"/>
    </source>
</evidence>
<proteinExistence type="inferred from homology"/>
<dbReference type="GO" id="GO:0016829">
    <property type="term" value="F:lyase activity"/>
    <property type="evidence" value="ECO:0007669"/>
    <property type="project" value="UniProtKB-KW"/>
</dbReference>
<evidence type="ECO:0000256" key="1">
    <source>
        <dbReference type="ARBA" id="ARBA00007430"/>
    </source>
</evidence>
<dbReference type="AlphaFoldDB" id="A0AA95HJU1"/>
<dbReference type="PANTHER" id="PTHR43318:SF2">
    <property type="entry name" value="UDP-N-ACETYLGLUCOSAMINE 4,6-DEHYDRATASE (INVERTING)"/>
    <property type="match status" value="1"/>
</dbReference>
<accession>A0AA95HJU1</accession>
<dbReference type="NCBIfam" id="TIGR03589">
    <property type="entry name" value="PseB"/>
    <property type="match status" value="1"/>
</dbReference>
<organism evidence="3">
    <name type="scientific">Candidatus Thiothrix putei</name>
    <dbReference type="NCBI Taxonomy" id="3080811"/>
    <lineage>
        <taxon>Bacteria</taxon>
        <taxon>Pseudomonadati</taxon>
        <taxon>Pseudomonadota</taxon>
        <taxon>Gammaproteobacteria</taxon>
        <taxon>Thiotrichales</taxon>
        <taxon>Thiotrichaceae</taxon>
        <taxon>Thiothrix</taxon>
    </lineage>
</organism>
<dbReference type="Pfam" id="PF02719">
    <property type="entry name" value="Polysacc_synt_2"/>
    <property type="match status" value="1"/>
</dbReference>
<gene>
    <name evidence="3" type="primary">pseB</name>
    <name evidence="3" type="ORF">QJT81_09430</name>
</gene>
<name>A0AA95HJU1_9GAMM</name>
<dbReference type="SUPFAM" id="SSF51735">
    <property type="entry name" value="NAD(P)-binding Rossmann-fold domains"/>
    <property type="match status" value="1"/>
</dbReference>
<evidence type="ECO:0000259" key="2">
    <source>
        <dbReference type="Pfam" id="PF02719"/>
    </source>
</evidence>
<dbReference type="InterPro" id="IPR036291">
    <property type="entry name" value="NAD(P)-bd_dom_sf"/>
</dbReference>
<keyword evidence="3" id="KW-0456">Lyase</keyword>
<dbReference type="InterPro" id="IPR020025">
    <property type="entry name" value="PseB"/>
</dbReference>
<dbReference type="Gene3D" id="3.40.50.720">
    <property type="entry name" value="NAD(P)-binding Rossmann-like Domain"/>
    <property type="match status" value="1"/>
</dbReference>
<dbReference type="KEGG" id="tput:QJT81_09430"/>
<dbReference type="EMBL" id="CP124756">
    <property type="protein sequence ID" value="WGZ96173.1"/>
    <property type="molecule type" value="Genomic_DNA"/>
</dbReference>
<dbReference type="InterPro" id="IPR051203">
    <property type="entry name" value="Polysaccharide_Synthase-Rel"/>
</dbReference>
<feature type="domain" description="Polysaccharide biosynthesis protein CapD-like" evidence="2">
    <location>
        <begin position="11"/>
        <end position="284"/>
    </location>
</feature>
<dbReference type="InterPro" id="IPR003869">
    <property type="entry name" value="Polysac_CapD-like"/>
</dbReference>
<sequence>MNLSALANKKILITGGTGSVGTALVERILELQPQVRQIIIFSRDEQKQFSMAHRWPSKHYPVRYLLGDVRDRERVMTVMKGCDLVIHSAAMKHVPAAEDNPQECIKTNLIGSQNIIDAALFHQVERVVALSTDKAAQPINAYGASKLLLEKLFVHANLIDDESNTRFSVVRFGNVFGSKGSVIPFFLKQREQGFLPITDAGMTRFSITMRQAVDMVLFTLIESWGGEIVLPVAPSYRITDVATAIAPNAEQRIVGIRPGEKLHELMFTTHDAPRVVRQGNYYIICPEVGCWQLNDYCQTTNAESIPLQQNYDSGENSQWMDIAAIQQLLHEEVMM</sequence>
<dbReference type="PANTHER" id="PTHR43318">
    <property type="entry name" value="UDP-N-ACETYLGLUCOSAMINE 4,6-DEHYDRATASE"/>
    <property type="match status" value="1"/>
</dbReference>
<reference evidence="3" key="1">
    <citation type="journal article" date="2023" name="Int. J. Mol. Sci.">
        <title>Metagenomics Revealed a New Genus 'Candidatus Thiocaldithrix dubininis' gen. nov., sp. nov. and a New Species 'Candidatus Thiothrix putei' sp. nov. in the Family Thiotrichaceae, Some Members of Which Have Traits of Both Na+- and H+-Motive Energetics.</title>
        <authorList>
            <person name="Ravin N.V."/>
            <person name="Muntyan M.S."/>
            <person name="Smolyakov D.D."/>
            <person name="Rudenko T.S."/>
            <person name="Beletsky A.V."/>
            <person name="Mardanov A.V."/>
            <person name="Grabovich M.Y."/>
        </authorList>
    </citation>
    <scope>NUCLEOTIDE SEQUENCE</scope>
    <source>
        <strain evidence="3">GKL-02</strain>
    </source>
</reference>